<dbReference type="EMBL" id="CM042886">
    <property type="protein sequence ID" value="KAI4341641.1"/>
    <property type="molecule type" value="Genomic_DNA"/>
</dbReference>
<comment type="caution">
    <text evidence="1">The sequence shown here is derived from an EMBL/GenBank/DDBJ whole genome shotgun (WGS) entry which is preliminary data.</text>
</comment>
<accession>A0ACB9P3E3</accession>
<evidence type="ECO:0000313" key="1">
    <source>
        <dbReference type="EMBL" id="KAI4341641.1"/>
    </source>
</evidence>
<protein>
    <submittedName>
        <fullName evidence="1">Uncharacterized protein</fullName>
    </submittedName>
</protein>
<organism evidence="1 2">
    <name type="scientific">Melastoma candidum</name>
    <dbReference type="NCBI Taxonomy" id="119954"/>
    <lineage>
        <taxon>Eukaryota</taxon>
        <taxon>Viridiplantae</taxon>
        <taxon>Streptophyta</taxon>
        <taxon>Embryophyta</taxon>
        <taxon>Tracheophyta</taxon>
        <taxon>Spermatophyta</taxon>
        <taxon>Magnoliopsida</taxon>
        <taxon>eudicotyledons</taxon>
        <taxon>Gunneridae</taxon>
        <taxon>Pentapetalae</taxon>
        <taxon>rosids</taxon>
        <taxon>malvids</taxon>
        <taxon>Myrtales</taxon>
        <taxon>Melastomataceae</taxon>
        <taxon>Melastomatoideae</taxon>
        <taxon>Melastomateae</taxon>
        <taxon>Melastoma</taxon>
    </lineage>
</organism>
<gene>
    <name evidence="1" type="ORF">MLD38_026339</name>
</gene>
<proteinExistence type="predicted"/>
<name>A0ACB9P3E3_9MYRT</name>
<keyword evidence="2" id="KW-1185">Reference proteome</keyword>
<evidence type="ECO:0000313" key="2">
    <source>
        <dbReference type="Proteomes" id="UP001057402"/>
    </source>
</evidence>
<reference evidence="2" key="1">
    <citation type="journal article" date="2023" name="Front. Plant Sci.">
        <title>Chromosomal-level genome assembly of Melastoma candidum provides insights into trichome evolution.</title>
        <authorList>
            <person name="Zhong Y."/>
            <person name="Wu W."/>
            <person name="Sun C."/>
            <person name="Zou P."/>
            <person name="Liu Y."/>
            <person name="Dai S."/>
            <person name="Zhou R."/>
        </authorList>
    </citation>
    <scope>NUCLEOTIDE SEQUENCE [LARGE SCALE GENOMIC DNA]</scope>
</reference>
<dbReference type="Proteomes" id="UP001057402">
    <property type="component" value="Chromosome 7"/>
</dbReference>
<sequence length="105" mass="11560">MLHAHLCPHCLRLHCIRHLPDPTHPPTIAPGFTLRGPDCAASKTPSFFPLRHRFLSSELLSPHITTVSELLSCTPTNGSLRTTQFLTSTSITCLKFLLSCPSSIE</sequence>